<dbReference type="PROSITE" id="PS50893">
    <property type="entry name" value="ABC_TRANSPORTER_2"/>
    <property type="match status" value="1"/>
</dbReference>
<dbReference type="AlphaFoldDB" id="A0AAU7JLD2"/>
<dbReference type="InterPro" id="IPR003593">
    <property type="entry name" value="AAA+_ATPase"/>
</dbReference>
<dbReference type="GO" id="GO:0005524">
    <property type="term" value="F:ATP binding"/>
    <property type="evidence" value="ECO:0007669"/>
    <property type="project" value="UniProtKB-KW"/>
</dbReference>
<comment type="similarity">
    <text evidence="1">Belongs to the ABC transporter superfamily.</text>
</comment>
<dbReference type="PANTHER" id="PTHR43820:SF4">
    <property type="entry name" value="HIGH-AFFINITY BRANCHED-CHAIN AMINO ACID TRANSPORT ATP-BINDING PROTEIN LIVF"/>
    <property type="match status" value="1"/>
</dbReference>
<evidence type="ECO:0000259" key="6">
    <source>
        <dbReference type="PROSITE" id="PS50893"/>
    </source>
</evidence>
<dbReference type="Pfam" id="PF00005">
    <property type="entry name" value="ABC_tran"/>
    <property type="match status" value="1"/>
</dbReference>
<sequence length="238" mass="25654">MSDQLVVEDLSAGYNDMPVLHEVSFRVPKGAVTAIVGANGAGKTTLLSTIAGLIKPSRGRVTFGGQDVTGIRADALPGLGMALVPEGGRLFPFMTVQENLQLGAYAPTARTHMAARMREVMDAFPILLERQDQHAGKLSGGERQMCAIARALMCRPTLLLLDEPSVGLSPLMAERVLEIVTRLARDEGLTVVIVEQRVTEVLEIADEAHILDYGRIARSGLAAQFLTDRSIQETYMGL</sequence>
<dbReference type="GO" id="GO:0015658">
    <property type="term" value="F:branched-chain amino acid transmembrane transporter activity"/>
    <property type="evidence" value="ECO:0007669"/>
    <property type="project" value="TreeGrafter"/>
</dbReference>
<dbReference type="GO" id="GO:0015807">
    <property type="term" value="P:L-amino acid transport"/>
    <property type="evidence" value="ECO:0007669"/>
    <property type="project" value="TreeGrafter"/>
</dbReference>
<evidence type="ECO:0000256" key="3">
    <source>
        <dbReference type="ARBA" id="ARBA00022741"/>
    </source>
</evidence>
<dbReference type="SMART" id="SM00382">
    <property type="entry name" value="AAA"/>
    <property type="match status" value="1"/>
</dbReference>
<feature type="domain" description="ABC transporter" evidence="6">
    <location>
        <begin position="5"/>
        <end position="238"/>
    </location>
</feature>
<dbReference type="GO" id="GO:0016887">
    <property type="term" value="F:ATP hydrolysis activity"/>
    <property type="evidence" value="ECO:0007669"/>
    <property type="project" value="InterPro"/>
</dbReference>
<keyword evidence="3" id="KW-0547">Nucleotide-binding</keyword>
<evidence type="ECO:0000256" key="1">
    <source>
        <dbReference type="ARBA" id="ARBA00005417"/>
    </source>
</evidence>
<dbReference type="InterPro" id="IPR052156">
    <property type="entry name" value="BCAA_Transport_ATP-bd_LivF"/>
</dbReference>
<dbReference type="CDD" id="cd03224">
    <property type="entry name" value="ABC_TM1139_LivF_branched"/>
    <property type="match status" value="1"/>
</dbReference>
<dbReference type="EMBL" id="CP157484">
    <property type="protein sequence ID" value="XBO40749.1"/>
    <property type="molecule type" value="Genomic_DNA"/>
</dbReference>
<protein>
    <submittedName>
        <fullName evidence="7">ABC transporter ATP-binding protein</fullName>
    </submittedName>
</protein>
<dbReference type="InterPro" id="IPR027417">
    <property type="entry name" value="P-loop_NTPase"/>
</dbReference>
<keyword evidence="5" id="KW-0029">Amino-acid transport</keyword>
<dbReference type="PANTHER" id="PTHR43820">
    <property type="entry name" value="HIGH-AFFINITY BRANCHED-CHAIN AMINO ACID TRANSPORT ATP-BINDING PROTEIN LIVF"/>
    <property type="match status" value="1"/>
</dbReference>
<dbReference type="SUPFAM" id="SSF52540">
    <property type="entry name" value="P-loop containing nucleoside triphosphate hydrolases"/>
    <property type="match status" value="1"/>
</dbReference>
<dbReference type="Gene3D" id="3.40.50.300">
    <property type="entry name" value="P-loop containing nucleotide triphosphate hydrolases"/>
    <property type="match status" value="1"/>
</dbReference>
<evidence type="ECO:0000256" key="5">
    <source>
        <dbReference type="ARBA" id="ARBA00022970"/>
    </source>
</evidence>
<organism evidence="7">
    <name type="scientific">Alsobacter sp. KACC 23698</name>
    <dbReference type="NCBI Taxonomy" id="3149229"/>
    <lineage>
        <taxon>Bacteria</taxon>
        <taxon>Pseudomonadati</taxon>
        <taxon>Pseudomonadota</taxon>
        <taxon>Alphaproteobacteria</taxon>
        <taxon>Hyphomicrobiales</taxon>
        <taxon>Alsobacteraceae</taxon>
        <taxon>Alsobacter</taxon>
    </lineage>
</organism>
<gene>
    <name evidence="7" type="ORF">ABEG18_08290</name>
</gene>
<evidence type="ECO:0000313" key="7">
    <source>
        <dbReference type="EMBL" id="XBO40749.1"/>
    </source>
</evidence>
<dbReference type="InterPro" id="IPR003439">
    <property type="entry name" value="ABC_transporter-like_ATP-bd"/>
</dbReference>
<reference evidence="7" key="1">
    <citation type="submission" date="2024-05" db="EMBL/GenBank/DDBJ databases">
        <authorList>
            <person name="Kim S."/>
            <person name="Heo J."/>
            <person name="Choi H."/>
            <person name="Choi Y."/>
            <person name="Kwon S.-W."/>
            <person name="Kim Y."/>
        </authorList>
    </citation>
    <scope>NUCLEOTIDE SEQUENCE</scope>
    <source>
        <strain evidence="7">KACC 23698</strain>
    </source>
</reference>
<proteinExistence type="inferred from homology"/>
<evidence type="ECO:0000256" key="2">
    <source>
        <dbReference type="ARBA" id="ARBA00022448"/>
    </source>
</evidence>
<keyword evidence="2" id="KW-0813">Transport</keyword>
<name>A0AAU7JLD2_9HYPH</name>
<accession>A0AAU7JLD2</accession>
<evidence type="ECO:0000256" key="4">
    <source>
        <dbReference type="ARBA" id="ARBA00022840"/>
    </source>
</evidence>
<dbReference type="RefSeq" id="WP_406857606.1">
    <property type="nucleotide sequence ID" value="NZ_CP157484.1"/>
</dbReference>
<keyword evidence="4 7" id="KW-0067">ATP-binding</keyword>